<feature type="region of interest" description="Disordered" evidence="1">
    <location>
        <begin position="298"/>
        <end position="325"/>
    </location>
</feature>
<dbReference type="Pfam" id="PF00561">
    <property type="entry name" value="Abhydrolase_1"/>
    <property type="match status" value="1"/>
</dbReference>
<dbReference type="InterPro" id="IPR000639">
    <property type="entry name" value="Epox_hydrolase-like"/>
</dbReference>
<reference evidence="3" key="2">
    <citation type="submission" date="2022-09" db="EMBL/GenBank/DDBJ databases">
        <authorList>
            <person name="Sun Q."/>
            <person name="Ohkuma M."/>
        </authorList>
    </citation>
    <scope>NUCLEOTIDE SEQUENCE</scope>
    <source>
        <strain evidence="3">JCM 3093</strain>
    </source>
</reference>
<dbReference type="AlphaFoldDB" id="A0AA37BJS0"/>
<evidence type="ECO:0000256" key="1">
    <source>
        <dbReference type="SAM" id="MobiDB-lite"/>
    </source>
</evidence>
<sequence length="325" mass="35061">MNTVEVLDSHLAYTETGEGEAVVFLHGNPTSSHIWRNVVPHVADRARCLAPDLIGMGSSGKPDIAYRFADHARYLDAWFDVLRLDRAVLVGYDWGGSLALDLAARHPGRVRGVALLEAFVRPMTWAEYPAQAVPLFQALRTPGEGERMALEENWFIETALRATNPGISDADLAVYRTPYPDPASRRPLLQWPREIPLDGEPADVRDRFLAYGGWMADTPDVPKLLLTVEPGSLVSPEIAAWCRANVAGLEIEGIGPAGHHAPEDRPDEIGRAVARWLARHRLTAAPGTGVRGITAPEAAASEAAVSRAGAGEAAAPEAGVREAAR</sequence>
<feature type="compositionally biased region" description="Low complexity" evidence="1">
    <location>
        <begin position="298"/>
        <end position="318"/>
    </location>
</feature>
<dbReference type="RefSeq" id="WP_191896531.1">
    <property type="nucleotide sequence ID" value="NZ_BMQD01000014.1"/>
</dbReference>
<reference evidence="3" key="1">
    <citation type="journal article" date="2014" name="Int. J. Syst. Evol. Microbiol.">
        <title>Complete genome sequence of Corynebacterium casei LMG S-19264T (=DSM 44701T), isolated from a smear-ripened cheese.</title>
        <authorList>
            <consortium name="US DOE Joint Genome Institute (JGI-PGF)"/>
            <person name="Walter F."/>
            <person name="Albersmeier A."/>
            <person name="Kalinowski J."/>
            <person name="Ruckert C."/>
        </authorList>
    </citation>
    <scope>NUCLEOTIDE SEQUENCE</scope>
    <source>
        <strain evidence="3">JCM 3093</strain>
    </source>
</reference>
<dbReference type="Gene3D" id="3.40.50.1820">
    <property type="entry name" value="alpha/beta hydrolase"/>
    <property type="match status" value="1"/>
</dbReference>
<dbReference type="GO" id="GO:0016020">
    <property type="term" value="C:membrane"/>
    <property type="evidence" value="ECO:0007669"/>
    <property type="project" value="TreeGrafter"/>
</dbReference>
<dbReference type="PRINTS" id="PR00412">
    <property type="entry name" value="EPOXHYDRLASE"/>
</dbReference>
<evidence type="ECO:0000313" key="4">
    <source>
        <dbReference type="Proteomes" id="UP000627984"/>
    </source>
</evidence>
<protein>
    <submittedName>
        <fullName evidence="3">Haloalkane dehalogenase</fullName>
    </submittedName>
</protein>
<dbReference type="InterPro" id="IPR050266">
    <property type="entry name" value="AB_hydrolase_sf"/>
</dbReference>
<dbReference type="PANTHER" id="PTHR43798:SF33">
    <property type="entry name" value="HYDROLASE, PUTATIVE (AFU_ORTHOLOGUE AFUA_2G14860)-RELATED"/>
    <property type="match status" value="1"/>
</dbReference>
<dbReference type="Proteomes" id="UP000627984">
    <property type="component" value="Unassembled WGS sequence"/>
</dbReference>
<dbReference type="PANTHER" id="PTHR43798">
    <property type="entry name" value="MONOACYLGLYCEROL LIPASE"/>
    <property type="match status" value="1"/>
</dbReference>
<evidence type="ECO:0000259" key="2">
    <source>
        <dbReference type="Pfam" id="PF00561"/>
    </source>
</evidence>
<dbReference type="NCBIfam" id="NF002938">
    <property type="entry name" value="PRK03592.1"/>
    <property type="match status" value="1"/>
</dbReference>
<dbReference type="InterPro" id="IPR000073">
    <property type="entry name" value="AB_hydrolase_1"/>
</dbReference>
<name>A0AA37BJS0_9ACTN</name>
<feature type="domain" description="AB hydrolase-1" evidence="2">
    <location>
        <begin position="21"/>
        <end position="134"/>
    </location>
</feature>
<dbReference type="GO" id="GO:0003824">
    <property type="term" value="F:catalytic activity"/>
    <property type="evidence" value="ECO:0007669"/>
    <property type="project" value="InterPro"/>
</dbReference>
<evidence type="ECO:0000313" key="3">
    <source>
        <dbReference type="EMBL" id="GGK81288.1"/>
    </source>
</evidence>
<dbReference type="PRINTS" id="PR00111">
    <property type="entry name" value="ABHYDROLASE"/>
</dbReference>
<dbReference type="EMBL" id="BMQD01000014">
    <property type="protein sequence ID" value="GGK81288.1"/>
    <property type="molecule type" value="Genomic_DNA"/>
</dbReference>
<dbReference type="SUPFAM" id="SSF53474">
    <property type="entry name" value="alpha/beta-Hydrolases"/>
    <property type="match status" value="1"/>
</dbReference>
<dbReference type="InterPro" id="IPR029058">
    <property type="entry name" value="AB_hydrolase_fold"/>
</dbReference>
<organism evidence="3 4">
    <name type="scientific">Planomonospora parontospora</name>
    <dbReference type="NCBI Taxonomy" id="58119"/>
    <lineage>
        <taxon>Bacteria</taxon>
        <taxon>Bacillati</taxon>
        <taxon>Actinomycetota</taxon>
        <taxon>Actinomycetes</taxon>
        <taxon>Streptosporangiales</taxon>
        <taxon>Streptosporangiaceae</taxon>
        <taxon>Planomonospora</taxon>
    </lineage>
</organism>
<gene>
    <name evidence="3" type="primary">dhaA</name>
    <name evidence="3" type="ORF">GCM10010126_45760</name>
</gene>
<accession>A0AA37BJS0</accession>
<comment type="caution">
    <text evidence="3">The sequence shown here is derived from an EMBL/GenBank/DDBJ whole genome shotgun (WGS) entry which is preliminary data.</text>
</comment>
<proteinExistence type="predicted"/>